<keyword evidence="7" id="KW-0560">Oxidoreductase</keyword>
<evidence type="ECO:0000256" key="4">
    <source>
        <dbReference type="ARBA" id="ARBA00022692"/>
    </source>
</evidence>
<feature type="transmembrane region" description="Helical" evidence="12">
    <location>
        <begin position="52"/>
        <end position="70"/>
    </location>
</feature>
<feature type="transmembrane region" description="Helical" evidence="12">
    <location>
        <begin position="21"/>
        <end position="40"/>
    </location>
</feature>
<proteinExistence type="inferred from homology"/>
<gene>
    <name evidence="13" type="ORF">DI586_07655</name>
</gene>
<evidence type="ECO:0000256" key="2">
    <source>
        <dbReference type="ARBA" id="ARBA00007602"/>
    </source>
</evidence>
<reference evidence="13 14" key="1">
    <citation type="submission" date="2017-08" db="EMBL/GenBank/DDBJ databases">
        <title>Infants hospitalized years apart are colonized by the same room-sourced microbial strains.</title>
        <authorList>
            <person name="Brooks B."/>
            <person name="Olm M.R."/>
            <person name="Firek B.A."/>
            <person name="Baker R."/>
            <person name="Thomas B.C."/>
            <person name="Morowitz M.J."/>
            <person name="Banfield J.F."/>
        </authorList>
    </citation>
    <scope>NUCLEOTIDE SEQUENCE [LARGE SCALE GENOMIC DNA]</scope>
    <source>
        <strain evidence="13">S2_006_000_R2_64</strain>
    </source>
</reference>
<evidence type="ECO:0000256" key="8">
    <source>
        <dbReference type="ARBA" id="ARBA00023136"/>
    </source>
</evidence>
<dbReference type="EMBL" id="QFOT01000083">
    <property type="protein sequence ID" value="PZP55185.1"/>
    <property type="molecule type" value="Genomic_DNA"/>
</dbReference>
<dbReference type="InterPro" id="IPR012187">
    <property type="entry name" value="Disulphide_bond_form_BdbC"/>
</dbReference>
<dbReference type="Gene3D" id="1.20.1550.10">
    <property type="entry name" value="DsbB-like"/>
    <property type="match status" value="1"/>
</dbReference>
<evidence type="ECO:0000256" key="5">
    <source>
        <dbReference type="ARBA" id="ARBA00022982"/>
    </source>
</evidence>
<keyword evidence="8 12" id="KW-0472">Membrane</keyword>
<dbReference type="PANTHER" id="PTHR43469:SF1">
    <property type="entry name" value="SPBETA PROPHAGE-DERIVED DISULFIDE BOND FORMATION PROTEIN B"/>
    <property type="match status" value="1"/>
</dbReference>
<keyword evidence="3" id="KW-0813">Transport</keyword>
<evidence type="ECO:0000256" key="10">
    <source>
        <dbReference type="ARBA" id="ARBA00023186"/>
    </source>
</evidence>
<dbReference type="GO" id="GO:0015035">
    <property type="term" value="F:protein-disulfide reductase activity"/>
    <property type="evidence" value="ECO:0007669"/>
    <property type="project" value="InterPro"/>
</dbReference>
<keyword evidence="9" id="KW-1015">Disulfide bond</keyword>
<dbReference type="InterPro" id="IPR003752">
    <property type="entry name" value="DiS_bond_form_DsbB/BdbC"/>
</dbReference>
<organism evidence="13 14">
    <name type="scientific">Micavibrio aeruginosavorus</name>
    <dbReference type="NCBI Taxonomy" id="349221"/>
    <lineage>
        <taxon>Bacteria</taxon>
        <taxon>Pseudomonadati</taxon>
        <taxon>Bdellovibrionota</taxon>
        <taxon>Bdellovibrionia</taxon>
        <taxon>Bdellovibrionales</taxon>
        <taxon>Pseudobdellovibrionaceae</taxon>
        <taxon>Micavibrio</taxon>
    </lineage>
</organism>
<sequence length="152" mass="17551">MRKKKYNTQNTVPKSKEWWDLIFSAWLAASMASLSAIFIGEVLGQVPCDLCWYQRIFMFPLPIILGIAAYRSDYDVWRYALPLSIAGLIFSLIHTLYFYGILPENLGPCTEGFPCVGDDMMLWEFLPMPMLASAAFLYITFNLVLVMRRDRK</sequence>
<evidence type="ECO:0000256" key="12">
    <source>
        <dbReference type="SAM" id="Phobius"/>
    </source>
</evidence>
<keyword evidence="6 12" id="KW-1133">Transmembrane helix</keyword>
<accession>A0A2W5FGP0</accession>
<dbReference type="GO" id="GO:0016020">
    <property type="term" value="C:membrane"/>
    <property type="evidence" value="ECO:0007669"/>
    <property type="project" value="UniProtKB-SubCell"/>
</dbReference>
<dbReference type="GO" id="GO:0006457">
    <property type="term" value="P:protein folding"/>
    <property type="evidence" value="ECO:0007669"/>
    <property type="project" value="InterPro"/>
</dbReference>
<evidence type="ECO:0000256" key="1">
    <source>
        <dbReference type="ARBA" id="ARBA00004141"/>
    </source>
</evidence>
<comment type="caution">
    <text evidence="13">The sequence shown here is derived from an EMBL/GenBank/DDBJ whole genome shotgun (WGS) entry which is preliminary data.</text>
</comment>
<dbReference type="SUPFAM" id="SSF158442">
    <property type="entry name" value="DsbB-like"/>
    <property type="match status" value="1"/>
</dbReference>
<dbReference type="Proteomes" id="UP000249739">
    <property type="component" value="Unassembled WGS sequence"/>
</dbReference>
<dbReference type="PIRSF" id="PIRSF036659">
    <property type="entry name" value="BdbC"/>
    <property type="match status" value="1"/>
</dbReference>
<dbReference type="AlphaFoldDB" id="A0A2W5FGP0"/>
<keyword evidence="10" id="KW-0143">Chaperone</keyword>
<comment type="similarity">
    <text evidence="2">Belongs to the DsbB family. BdbC subfamily.</text>
</comment>
<feature type="transmembrane region" description="Helical" evidence="12">
    <location>
        <begin position="79"/>
        <end position="102"/>
    </location>
</feature>
<keyword evidence="11" id="KW-0676">Redox-active center</keyword>
<evidence type="ECO:0000256" key="3">
    <source>
        <dbReference type="ARBA" id="ARBA00022448"/>
    </source>
</evidence>
<comment type="subcellular location">
    <subcellularLocation>
        <location evidence="1">Membrane</location>
        <topology evidence="1">Multi-pass membrane protein</topology>
    </subcellularLocation>
</comment>
<keyword evidence="5" id="KW-0249">Electron transport</keyword>
<name>A0A2W5FGP0_9BACT</name>
<evidence type="ECO:0000256" key="6">
    <source>
        <dbReference type="ARBA" id="ARBA00022989"/>
    </source>
</evidence>
<evidence type="ECO:0000313" key="14">
    <source>
        <dbReference type="Proteomes" id="UP000249739"/>
    </source>
</evidence>
<dbReference type="PANTHER" id="PTHR43469">
    <property type="entry name" value="DISULFIDE FORMATION PROTEIN-RELATED"/>
    <property type="match status" value="1"/>
</dbReference>
<dbReference type="Pfam" id="PF02600">
    <property type="entry name" value="DsbB"/>
    <property type="match status" value="1"/>
</dbReference>
<evidence type="ECO:0000256" key="7">
    <source>
        <dbReference type="ARBA" id="ARBA00023002"/>
    </source>
</evidence>
<protein>
    <submittedName>
        <fullName evidence="13">Disulfide bond formation protein B</fullName>
    </submittedName>
</protein>
<evidence type="ECO:0000256" key="11">
    <source>
        <dbReference type="ARBA" id="ARBA00023284"/>
    </source>
</evidence>
<feature type="transmembrane region" description="Helical" evidence="12">
    <location>
        <begin position="122"/>
        <end position="146"/>
    </location>
</feature>
<evidence type="ECO:0000256" key="9">
    <source>
        <dbReference type="ARBA" id="ARBA00023157"/>
    </source>
</evidence>
<dbReference type="InterPro" id="IPR023380">
    <property type="entry name" value="DsbB-like_sf"/>
</dbReference>
<evidence type="ECO:0000313" key="13">
    <source>
        <dbReference type="EMBL" id="PZP55185.1"/>
    </source>
</evidence>
<keyword evidence="4 12" id="KW-0812">Transmembrane</keyword>